<keyword evidence="3" id="KW-1185">Reference proteome</keyword>
<evidence type="ECO:0000256" key="1">
    <source>
        <dbReference type="SAM" id="SignalP"/>
    </source>
</evidence>
<sequence length="92" mass="8923">MLKKVGFLASSAIGLSLLAAPFASADTGATSDFPDQPSFGDAVDLFTDGGAALGYGATATVAGAYTGIALTPELILDSLDGDGDITIPGLGG</sequence>
<feature type="signal peptide" evidence="1">
    <location>
        <begin position="1"/>
        <end position="25"/>
    </location>
</feature>
<reference evidence="2 3" key="1">
    <citation type="submission" date="2016-10" db="EMBL/GenBank/DDBJ databases">
        <title>The Draft Genome Sequence of Actinokineospora bangkokensis 44EHWT reveals the biosynthetic pathway of antifungal compounds Thailandins with unusual extender unit butylmalonyl-CoA.</title>
        <authorList>
            <person name="Greule A."/>
            <person name="Intra B."/>
            <person name="Flemming S."/>
            <person name="Rommel M.G."/>
            <person name="Panbangred W."/>
            <person name="Bechthold A."/>
        </authorList>
    </citation>
    <scope>NUCLEOTIDE SEQUENCE [LARGE SCALE GENOMIC DNA]</scope>
    <source>
        <strain evidence="2 3">44EHW</strain>
    </source>
</reference>
<name>A0A1Q9LDD0_9PSEU</name>
<feature type="chain" id="PRO_5010330571" evidence="1">
    <location>
        <begin position="26"/>
        <end position="92"/>
    </location>
</feature>
<comment type="caution">
    <text evidence="2">The sequence shown here is derived from an EMBL/GenBank/DDBJ whole genome shotgun (WGS) entry which is preliminary data.</text>
</comment>
<proteinExistence type="predicted"/>
<dbReference type="EMBL" id="MKQR01000028">
    <property type="protein sequence ID" value="OLR90047.1"/>
    <property type="molecule type" value="Genomic_DNA"/>
</dbReference>
<evidence type="ECO:0000313" key="3">
    <source>
        <dbReference type="Proteomes" id="UP000186040"/>
    </source>
</evidence>
<gene>
    <name evidence="2" type="ORF">BJP25_03455</name>
</gene>
<dbReference type="AlphaFoldDB" id="A0A1Q9LDD0"/>
<protein>
    <submittedName>
        <fullName evidence="2">Uncharacterized protein</fullName>
    </submittedName>
</protein>
<dbReference type="RefSeq" id="WP_075978255.1">
    <property type="nucleotide sequence ID" value="NZ_MKQR01000028.1"/>
</dbReference>
<organism evidence="2 3">
    <name type="scientific">Actinokineospora bangkokensis</name>
    <dbReference type="NCBI Taxonomy" id="1193682"/>
    <lineage>
        <taxon>Bacteria</taxon>
        <taxon>Bacillati</taxon>
        <taxon>Actinomycetota</taxon>
        <taxon>Actinomycetes</taxon>
        <taxon>Pseudonocardiales</taxon>
        <taxon>Pseudonocardiaceae</taxon>
        <taxon>Actinokineospora</taxon>
    </lineage>
</organism>
<dbReference type="Proteomes" id="UP000186040">
    <property type="component" value="Unassembled WGS sequence"/>
</dbReference>
<accession>A0A1Q9LDD0</accession>
<evidence type="ECO:0000313" key="2">
    <source>
        <dbReference type="EMBL" id="OLR90047.1"/>
    </source>
</evidence>
<keyword evidence="1" id="KW-0732">Signal</keyword>